<feature type="compositionally biased region" description="Polar residues" evidence="1">
    <location>
        <begin position="70"/>
        <end position="79"/>
    </location>
</feature>
<evidence type="ECO:0000313" key="2">
    <source>
        <dbReference type="EMBL" id="KAJ4161542.1"/>
    </source>
</evidence>
<proteinExistence type="predicted"/>
<sequence>MSITISSLLCAEENIAPVPLPHSEKQSGVQHACDAPPPRGSNDYSRDPYSDGGESRNSLSFPDDEWADSRPSNSSTQYDFNSSIAAKKPTSAPQLFASSGVFGSASIPASDSMEHSSPPSSDGVFLRSSPGQESAHRPYFCLLYFAGCQSVVNTKSRWMQHMQNHLKFVVFRCQNCPTNQFWNETSFKDHLRRQDKPPLADYGTLIDQARNLGRDPPDRLDCCTESFVKPLAWEHYAEHVWTEHIRSTKRNDQVAILKPSESLIHYLWTSAIICKGRDSTYQLRELHQHSPDDSTLAPMRAFDPKKPSDDPELSVPHAMCLLYLNRTTALGTSTSPTENLLRTIRTGAHRPQLCCPGSSSLLGPPDTGNRTSRRARSIALLPFPARSLRFGGNTRPLNAGDVI</sequence>
<evidence type="ECO:0000256" key="1">
    <source>
        <dbReference type="SAM" id="MobiDB-lite"/>
    </source>
</evidence>
<gene>
    <name evidence="2" type="ORF">LMH87_007576</name>
</gene>
<organism evidence="2 3">
    <name type="scientific">Akanthomyces muscarius</name>
    <name type="common">Entomopathogenic fungus</name>
    <name type="synonym">Lecanicillium muscarium</name>
    <dbReference type="NCBI Taxonomy" id="2231603"/>
    <lineage>
        <taxon>Eukaryota</taxon>
        <taxon>Fungi</taxon>
        <taxon>Dikarya</taxon>
        <taxon>Ascomycota</taxon>
        <taxon>Pezizomycotina</taxon>
        <taxon>Sordariomycetes</taxon>
        <taxon>Hypocreomycetidae</taxon>
        <taxon>Hypocreales</taxon>
        <taxon>Cordycipitaceae</taxon>
        <taxon>Akanthomyces</taxon>
    </lineage>
</organism>
<reference evidence="2" key="1">
    <citation type="journal article" date="2023" name="Access Microbiol">
        <title>De-novo genome assembly for Akanthomyces muscarius, a biocontrol agent of insect agricultural pests.</title>
        <authorList>
            <person name="Erdos Z."/>
            <person name="Studholme D.J."/>
            <person name="Raymond B."/>
            <person name="Sharma M."/>
        </authorList>
    </citation>
    <scope>NUCLEOTIDE SEQUENCE</scope>
    <source>
        <strain evidence="2">Ve6</strain>
    </source>
</reference>
<evidence type="ECO:0000313" key="3">
    <source>
        <dbReference type="Proteomes" id="UP001144673"/>
    </source>
</evidence>
<accession>A0A9W8QLX1</accession>
<dbReference type="AlphaFoldDB" id="A0A9W8QLX1"/>
<dbReference type="RefSeq" id="XP_056057926.1">
    <property type="nucleotide sequence ID" value="XM_056199481.1"/>
</dbReference>
<dbReference type="Proteomes" id="UP001144673">
    <property type="component" value="Unassembled WGS sequence"/>
</dbReference>
<feature type="region of interest" description="Disordered" evidence="1">
    <location>
        <begin position="19"/>
        <end position="79"/>
    </location>
</feature>
<keyword evidence="3" id="KW-1185">Reference proteome</keyword>
<dbReference type="GeneID" id="80894735"/>
<dbReference type="KEGG" id="amus:LMH87_007576"/>
<dbReference type="EMBL" id="JAJHUN010000002">
    <property type="protein sequence ID" value="KAJ4161542.1"/>
    <property type="molecule type" value="Genomic_DNA"/>
</dbReference>
<name>A0A9W8QLX1_AKAMU</name>
<feature type="region of interest" description="Disordered" evidence="1">
    <location>
        <begin position="107"/>
        <end position="129"/>
    </location>
</feature>
<protein>
    <submittedName>
        <fullName evidence="2">Uncharacterized protein</fullName>
    </submittedName>
</protein>
<comment type="caution">
    <text evidence="2">The sequence shown here is derived from an EMBL/GenBank/DDBJ whole genome shotgun (WGS) entry which is preliminary data.</text>
</comment>